<comment type="caution">
    <text evidence="6">The sequence shown here is derived from an EMBL/GenBank/DDBJ whole genome shotgun (WGS) entry which is preliminary data.</text>
</comment>
<name>A0ABQ2CQ50_9GAMM</name>
<evidence type="ECO:0000313" key="6">
    <source>
        <dbReference type="EMBL" id="GGJ02159.1"/>
    </source>
</evidence>
<dbReference type="InterPro" id="IPR035437">
    <property type="entry name" value="SNase_OB-fold_sf"/>
</dbReference>
<evidence type="ECO:0000256" key="2">
    <source>
        <dbReference type="ARBA" id="ARBA00022759"/>
    </source>
</evidence>
<protein>
    <submittedName>
        <fullName evidence="6">Nuclease</fullName>
    </submittedName>
</protein>
<evidence type="ECO:0000256" key="3">
    <source>
        <dbReference type="ARBA" id="ARBA00022801"/>
    </source>
</evidence>
<dbReference type="Pfam" id="PF00565">
    <property type="entry name" value="SNase"/>
    <property type="match status" value="1"/>
</dbReference>
<organism evidence="6 7">
    <name type="scientific">Halopseudomonas pertucinogena</name>
    <dbReference type="NCBI Taxonomy" id="86175"/>
    <lineage>
        <taxon>Bacteria</taxon>
        <taxon>Pseudomonadati</taxon>
        <taxon>Pseudomonadota</taxon>
        <taxon>Gammaproteobacteria</taxon>
        <taxon>Pseudomonadales</taxon>
        <taxon>Pseudomonadaceae</taxon>
        <taxon>Halopseudomonas</taxon>
    </lineage>
</organism>
<keyword evidence="3" id="KW-0378">Hydrolase</keyword>
<dbReference type="EMBL" id="BMNN01000004">
    <property type="protein sequence ID" value="GGJ02159.1"/>
    <property type="molecule type" value="Genomic_DNA"/>
</dbReference>
<dbReference type="SUPFAM" id="SSF50199">
    <property type="entry name" value="Staphylococcal nuclease"/>
    <property type="match status" value="1"/>
</dbReference>
<dbReference type="InterPro" id="IPR016071">
    <property type="entry name" value="Staphylococal_nuclease_OB-fold"/>
</dbReference>
<feature type="signal peptide" evidence="4">
    <location>
        <begin position="1"/>
        <end position="27"/>
    </location>
</feature>
<evidence type="ECO:0000259" key="5">
    <source>
        <dbReference type="PROSITE" id="PS50830"/>
    </source>
</evidence>
<gene>
    <name evidence="6" type="ORF">GCM10009083_18720</name>
</gene>
<dbReference type="RefSeq" id="WP_188636385.1">
    <property type="nucleotide sequence ID" value="NZ_BMNN01000004.1"/>
</dbReference>
<dbReference type="PROSITE" id="PS50830">
    <property type="entry name" value="TNASE_3"/>
    <property type="match status" value="1"/>
</dbReference>
<dbReference type="Proteomes" id="UP000633263">
    <property type="component" value="Unassembled WGS sequence"/>
</dbReference>
<dbReference type="PANTHER" id="PTHR12302">
    <property type="entry name" value="EBNA2 BINDING PROTEIN P100"/>
    <property type="match status" value="1"/>
</dbReference>
<dbReference type="PANTHER" id="PTHR12302:SF3">
    <property type="entry name" value="SERINE_THREONINE-PROTEIN KINASE 31"/>
    <property type="match status" value="1"/>
</dbReference>
<keyword evidence="2" id="KW-0255">Endonuclease</keyword>
<reference evidence="7" key="1">
    <citation type="journal article" date="2019" name="Int. J. Syst. Evol. Microbiol.">
        <title>The Global Catalogue of Microorganisms (GCM) 10K type strain sequencing project: providing services to taxonomists for standard genome sequencing and annotation.</title>
        <authorList>
            <consortium name="The Broad Institute Genomics Platform"/>
            <consortium name="The Broad Institute Genome Sequencing Center for Infectious Disease"/>
            <person name="Wu L."/>
            <person name="Ma J."/>
        </authorList>
    </citation>
    <scope>NUCLEOTIDE SEQUENCE [LARGE SCALE GENOMIC DNA]</scope>
    <source>
        <strain evidence="7">JCM 11590</strain>
    </source>
</reference>
<keyword evidence="1" id="KW-0540">Nuclease</keyword>
<feature type="domain" description="TNase-like" evidence="5">
    <location>
        <begin position="42"/>
        <end position="164"/>
    </location>
</feature>
<proteinExistence type="predicted"/>
<dbReference type="SMART" id="SM00318">
    <property type="entry name" value="SNc"/>
    <property type="match status" value="1"/>
</dbReference>
<sequence length="257" mass="28225">MALPGSKKALLWSAFFVFWLMAAPALAGHCAMPGVGEQISSKQVIDGDTLDLVDGRRVRLIGVNAPEIGRRGSASEPFSRAARRELMRLAGKGGLRLLVGEERTDKYGRTLGHLFDARGANLEAVLLQQGLGFAVGIAPNLRLLDCHLRHERQARLAQRGIWTRNPVTAAAQLDAGGFRILRGRVARLGRTGSHIWVDLDGPLALRLPIGLIKPGDDVAWLGHEVEVRGWVVDRGPVRRGHKRYMLPVDDLRLMPRN</sequence>
<evidence type="ECO:0000256" key="1">
    <source>
        <dbReference type="ARBA" id="ARBA00022722"/>
    </source>
</evidence>
<dbReference type="Gene3D" id="2.40.50.90">
    <property type="match status" value="1"/>
</dbReference>
<evidence type="ECO:0000256" key="4">
    <source>
        <dbReference type="SAM" id="SignalP"/>
    </source>
</evidence>
<evidence type="ECO:0000313" key="7">
    <source>
        <dbReference type="Proteomes" id="UP000633263"/>
    </source>
</evidence>
<feature type="chain" id="PRO_5047203122" evidence="4">
    <location>
        <begin position="28"/>
        <end position="257"/>
    </location>
</feature>
<accession>A0ABQ2CQ50</accession>
<keyword evidence="4" id="KW-0732">Signal</keyword>
<keyword evidence="7" id="KW-1185">Reference proteome</keyword>